<evidence type="ECO:0000259" key="8">
    <source>
        <dbReference type="Pfam" id="PF01431"/>
    </source>
</evidence>
<organism evidence="10 11">
    <name type="scientific">Francisella tularensis</name>
    <dbReference type="NCBI Taxonomy" id="263"/>
    <lineage>
        <taxon>Bacteria</taxon>
        <taxon>Pseudomonadati</taxon>
        <taxon>Pseudomonadota</taxon>
        <taxon>Gammaproteobacteria</taxon>
        <taxon>Thiotrichales</taxon>
        <taxon>Francisellaceae</taxon>
        <taxon>Francisella</taxon>
    </lineage>
</organism>
<feature type="domain" description="Peptidase M13 C-terminal" evidence="8">
    <location>
        <begin position="483"/>
        <end position="684"/>
    </location>
</feature>
<dbReference type="GO" id="GO:0004222">
    <property type="term" value="F:metalloendopeptidase activity"/>
    <property type="evidence" value="ECO:0007669"/>
    <property type="project" value="InterPro"/>
</dbReference>
<dbReference type="Gene3D" id="1.10.1380.10">
    <property type="entry name" value="Neutral endopeptidase , domain2"/>
    <property type="match status" value="1"/>
</dbReference>
<dbReference type="Gene3D" id="3.40.390.10">
    <property type="entry name" value="Collagenase (Catalytic Domain)"/>
    <property type="match status" value="1"/>
</dbReference>
<dbReference type="InterPro" id="IPR024079">
    <property type="entry name" value="MetalloPept_cat_dom_sf"/>
</dbReference>
<feature type="domain" description="Peptidase M13 N-terminal" evidence="9">
    <location>
        <begin position="54"/>
        <end position="431"/>
    </location>
</feature>
<comment type="cofactor">
    <cofactor evidence="1">
        <name>Zn(2+)</name>
        <dbReference type="ChEBI" id="CHEBI:29105"/>
    </cofactor>
</comment>
<dbReference type="Proteomes" id="UP000469081">
    <property type="component" value="Unassembled WGS sequence"/>
</dbReference>
<dbReference type="SUPFAM" id="SSF55486">
    <property type="entry name" value="Metalloproteases ('zincins'), catalytic domain"/>
    <property type="match status" value="1"/>
</dbReference>
<dbReference type="CDD" id="cd08662">
    <property type="entry name" value="M13"/>
    <property type="match status" value="1"/>
</dbReference>
<accession>A0A6I4RV23</accession>
<protein>
    <submittedName>
        <fullName evidence="10">M13 family metallopeptidase</fullName>
    </submittedName>
</protein>
<dbReference type="Pfam" id="PF01431">
    <property type="entry name" value="Peptidase_M13"/>
    <property type="match status" value="1"/>
</dbReference>
<dbReference type="PANTHER" id="PTHR11733:SF167">
    <property type="entry name" value="FI17812P1-RELATED"/>
    <property type="match status" value="1"/>
</dbReference>
<dbReference type="Pfam" id="PF05649">
    <property type="entry name" value="Peptidase_M13_N"/>
    <property type="match status" value="1"/>
</dbReference>
<dbReference type="EMBL" id="VJEZ01000002">
    <property type="protein sequence ID" value="MWZ39319.1"/>
    <property type="molecule type" value="Genomic_DNA"/>
</dbReference>
<keyword evidence="7" id="KW-0482">Metalloprotease</keyword>
<comment type="similarity">
    <text evidence="2">Belongs to the peptidase M13 family.</text>
</comment>
<evidence type="ECO:0000259" key="9">
    <source>
        <dbReference type="Pfam" id="PF05649"/>
    </source>
</evidence>
<dbReference type="PRINTS" id="PR00786">
    <property type="entry name" value="NEPRILYSIN"/>
</dbReference>
<dbReference type="InterPro" id="IPR000718">
    <property type="entry name" value="Peptidase_M13"/>
</dbReference>
<reference evidence="10 11" key="1">
    <citation type="submission" date="2019-06" db="EMBL/GenBank/DDBJ databases">
        <title>Phylogeography and genetic diversity of Francisella tularensis subsp. holarctica in France (1947-2018).</title>
        <authorList>
            <person name="Kevin M."/>
            <person name="Madani N."/>
            <person name="Maurin M."/>
        </authorList>
    </citation>
    <scope>NUCLEOTIDE SEQUENCE [LARGE SCALE GENOMIC DNA]</scope>
    <source>
        <strain evidence="10 11">ATCC 15482</strain>
    </source>
</reference>
<dbReference type="RefSeq" id="WP_003036966.1">
    <property type="nucleotide sequence ID" value="NZ_VJEZ01000002.1"/>
</dbReference>
<evidence type="ECO:0000256" key="5">
    <source>
        <dbReference type="ARBA" id="ARBA00022801"/>
    </source>
</evidence>
<evidence type="ECO:0000256" key="6">
    <source>
        <dbReference type="ARBA" id="ARBA00022833"/>
    </source>
</evidence>
<proteinExistence type="inferred from homology"/>
<name>A0A6I4RV23_FRATU</name>
<dbReference type="AlphaFoldDB" id="A0A6I4RV23"/>
<keyword evidence="5" id="KW-0378">Hydrolase</keyword>
<evidence type="ECO:0000256" key="3">
    <source>
        <dbReference type="ARBA" id="ARBA00022670"/>
    </source>
</evidence>
<dbReference type="GO" id="GO:0016485">
    <property type="term" value="P:protein processing"/>
    <property type="evidence" value="ECO:0007669"/>
    <property type="project" value="TreeGrafter"/>
</dbReference>
<evidence type="ECO:0000256" key="2">
    <source>
        <dbReference type="ARBA" id="ARBA00007357"/>
    </source>
</evidence>
<gene>
    <name evidence="10" type="ORF">FNC33_01965</name>
</gene>
<sequence>MIKKYFDSRFCLILAVFIGLASPIIVESFVEEKKYSSNKIGIDTQYIDGSINEKDDFYRYVNGKWLDNVSIPADENSWGSFMELRKNVLFQQHEVIDELNSQDIEAQTDRQRVYGLYQSYMNLVIINKLGLKPLANYLESINSIEDNKQLVDFFAKLNKIGSETPLKLSINIDAKNSSQMIVNISQGSLGLPNRDYYLDENEKFVKIRNDYLEYIIKLLQQVNIKNPEESAQKILSLETLLAEIQFSEVENRDPDKIYNKFKVSNLNDLYPYIEWNSYLKSAEIPETEKFIIIKQLRYIIGLGNLLNDIPLNTWKIYLKYRLVNAFAPLLSENFYNLNFNFYGKNLTGLEKDKPRSEKAIMLINDSIGEAFGKLYVQKFFPQDKKEKVLTLVKYIIKVFDDRIDTLKWMGSESKKHAKAKLDNMHIKIGFPDKWKDYTALSINSDDLIGNVIRIKEFNYNQDLDTLGKPVDKSKWYMPPQMVNAYYNPEMNEIVFPAAILQPPFFDADADMAANYGGIGAVIGHEISHAFDDQGSKFDYEGNLKEWMTKEDRMKFKAITQKLVEQYSVYEPIKGIHVNGELTLGENIADNAGLAVAYDAYKLSLNGQQAPVIDNYTGAQRFYMGWSQIWRGKFREGRLLELLKSDPHAPIQIRGQAPLKNQDGFYETYNIKFGDGMYLDPEQRVNIW</sequence>
<dbReference type="InterPro" id="IPR008753">
    <property type="entry name" value="Peptidase_M13_N"/>
</dbReference>
<dbReference type="PANTHER" id="PTHR11733">
    <property type="entry name" value="ZINC METALLOPROTEASE FAMILY M13 NEPRILYSIN-RELATED"/>
    <property type="match status" value="1"/>
</dbReference>
<evidence type="ECO:0000256" key="1">
    <source>
        <dbReference type="ARBA" id="ARBA00001947"/>
    </source>
</evidence>
<keyword evidence="3" id="KW-0645">Protease</keyword>
<dbReference type="GO" id="GO:0046872">
    <property type="term" value="F:metal ion binding"/>
    <property type="evidence" value="ECO:0007669"/>
    <property type="project" value="UniProtKB-KW"/>
</dbReference>
<evidence type="ECO:0000256" key="4">
    <source>
        <dbReference type="ARBA" id="ARBA00022723"/>
    </source>
</evidence>
<evidence type="ECO:0000313" key="10">
    <source>
        <dbReference type="EMBL" id="MWZ39319.1"/>
    </source>
</evidence>
<keyword evidence="6" id="KW-0862">Zinc</keyword>
<dbReference type="InterPro" id="IPR042089">
    <property type="entry name" value="Peptidase_M13_dom_2"/>
</dbReference>
<dbReference type="PROSITE" id="PS51885">
    <property type="entry name" value="NEPRILYSIN"/>
    <property type="match status" value="1"/>
</dbReference>
<dbReference type="InterPro" id="IPR018497">
    <property type="entry name" value="Peptidase_M13_C"/>
</dbReference>
<dbReference type="GO" id="GO:0005886">
    <property type="term" value="C:plasma membrane"/>
    <property type="evidence" value="ECO:0007669"/>
    <property type="project" value="TreeGrafter"/>
</dbReference>
<keyword evidence="4" id="KW-0479">Metal-binding</keyword>
<comment type="caution">
    <text evidence="10">The sequence shown here is derived from an EMBL/GenBank/DDBJ whole genome shotgun (WGS) entry which is preliminary data.</text>
</comment>
<evidence type="ECO:0000256" key="7">
    <source>
        <dbReference type="ARBA" id="ARBA00023049"/>
    </source>
</evidence>
<evidence type="ECO:0000313" key="11">
    <source>
        <dbReference type="Proteomes" id="UP000469081"/>
    </source>
</evidence>
<dbReference type="GeneID" id="75265083"/>